<dbReference type="GO" id="GO:0016485">
    <property type="term" value="P:protein processing"/>
    <property type="evidence" value="ECO:0007669"/>
    <property type="project" value="TreeGrafter"/>
</dbReference>
<dbReference type="SMART" id="SM01264">
    <property type="entry name" value="M16C_associated"/>
    <property type="match status" value="1"/>
</dbReference>
<dbReference type="Pfam" id="PF00675">
    <property type="entry name" value="Peptidase_M16"/>
    <property type="match status" value="1"/>
</dbReference>
<name>A0A084JM39_9FIRM</name>
<proteinExistence type="predicted"/>
<comment type="caution">
    <text evidence="2">The sequence shown here is derived from an EMBL/GenBank/DDBJ whole genome shotgun (WGS) entry which is preliminary data.</text>
</comment>
<dbReference type="InterPro" id="IPR011249">
    <property type="entry name" value="Metalloenz_LuxS/M16"/>
</dbReference>
<dbReference type="Pfam" id="PF05193">
    <property type="entry name" value="Peptidase_M16_C"/>
    <property type="match status" value="1"/>
</dbReference>
<dbReference type="RefSeq" id="WP_038280926.1">
    <property type="nucleotide sequence ID" value="NZ_JPME01000013.1"/>
</dbReference>
<dbReference type="EMBL" id="JPME01000013">
    <property type="protein sequence ID" value="KEZ90023.1"/>
    <property type="molecule type" value="Genomic_DNA"/>
</dbReference>
<dbReference type="STRING" id="29354.IO98_10985"/>
<dbReference type="PANTHER" id="PTHR43016:SF13">
    <property type="entry name" value="PRESEQUENCE PROTEASE, MITOCHONDRIAL"/>
    <property type="match status" value="1"/>
</dbReference>
<dbReference type="Proteomes" id="UP000028525">
    <property type="component" value="Unassembled WGS sequence"/>
</dbReference>
<sequence length="974" mass="110102">MNQFKNLAAYEVVEEKAIKEINASGCVLRHKKSGARLFLVSCDDENKVFSIGFRTPPSDSTGVAHILEHSVLCGSDKFPVKDPFVELVKGSLNTFLNAMTYPDKTVYPVASCNDKDFQNLMNVYLDAVLHPNIYKEPKIFMQEGWHYELESPESDLIYNGVVYNEMKGAFSSPEEVLDRYTRKTLFPDNCYGQESGGDPAFIPDLTYEDFLAFHKRYYHPSNSYIYLYGDMDMEEKLVWLDKEYLSQYDEITIDSRIPRQEPFLNPVEGETFYSITEGESEENATYLSVSTAVGTDLDSRLYIAFQILEYTLLDAPGAPLKQALIDAGIGQDILGGYDSGILQPYFTVIAKNANKEQRGEFLAVVKGTLRKLADEGINRKSLKAGMNYYEFRYREADYGSAPKGLMYGLQCMDSWLYDGDPMMHLEYQETFDYLKKVVDDGYFEQLIKEYLLDNPFEAVLTVSPKKNLTAMEDEKEAKKLAAYKASLSEEELRELAEQTRALKEYQETPSPQEMLEKIPMLTREDISREAEEIIWEEKSAHGIKVIHHEMFTSGIGYLKVLFDTSAVPVEDLPYVGFLKSLLGYVNTENFSYGDLTSEIHLNSGGVSFSVSSYPDLKNKGEFKGFFMASARVLYEKLDFGFSILGEILTRSILDDEKRVGEVISETRSRARMKLEGSCHSAAVARATSYFSATSSFNDLTGGIGYYEFLENLEKEYPTHKKEIIARLKAVMEKLFTSQNMLVSYTADEEGYKLLPDSLKKLTDLLPEGEGKCYPFTFLKGNRNEGFSTASQVNYVARCGTFAGSGQEYTGALKILKVILSYDYLWINLRVKGGAYGCMSGFGRSGEGYFTSYRDPNVRETNRIYDGVVDYLESFQATDRDMTKYVIGTISDMDVPFPPSTRGNRGLSAYLSGVDKEMMEKEREEVLTATQEDIRCLASLVKAVLDTGSLCVIGNEEKIEVDKDLFGETKNLFHS</sequence>
<dbReference type="GO" id="GO:0004222">
    <property type="term" value="F:metalloendopeptidase activity"/>
    <property type="evidence" value="ECO:0007669"/>
    <property type="project" value="TreeGrafter"/>
</dbReference>
<dbReference type="InterPro" id="IPR011765">
    <property type="entry name" value="Pept_M16_N"/>
</dbReference>
<evidence type="ECO:0000313" key="2">
    <source>
        <dbReference type="EMBL" id="KEZ90023.1"/>
    </source>
</evidence>
<dbReference type="PANTHER" id="PTHR43016">
    <property type="entry name" value="PRESEQUENCE PROTEASE"/>
    <property type="match status" value="1"/>
</dbReference>
<dbReference type="Pfam" id="PF08367">
    <property type="entry name" value="M16C_assoc"/>
    <property type="match status" value="1"/>
</dbReference>
<dbReference type="FunFam" id="3.30.830.10:FF:000034">
    <property type="entry name" value="presequence protease 1, chloroplastic/mitochondrial"/>
    <property type="match status" value="1"/>
</dbReference>
<reference evidence="2 3" key="1">
    <citation type="submission" date="2014-07" db="EMBL/GenBank/DDBJ databases">
        <title>Draft genome of Clostridium celerecrescens 152B isolated from sediments associated with methane hydrate from Krishna Godavari basin.</title>
        <authorList>
            <person name="Honkalas V.S."/>
            <person name="Dabir A.P."/>
            <person name="Arora P."/>
            <person name="Dhakephalkar P.K."/>
        </authorList>
    </citation>
    <scope>NUCLEOTIDE SEQUENCE [LARGE SCALE GENOMIC DNA]</scope>
    <source>
        <strain evidence="2 3">152B</strain>
    </source>
</reference>
<dbReference type="InterPro" id="IPR055130">
    <property type="entry name" value="PreP_C"/>
</dbReference>
<dbReference type="SUPFAM" id="SSF63411">
    <property type="entry name" value="LuxS/MPP-like metallohydrolase"/>
    <property type="match status" value="4"/>
</dbReference>
<dbReference type="InterPro" id="IPR013578">
    <property type="entry name" value="Peptidase_M16C_assoc"/>
</dbReference>
<protein>
    <submittedName>
        <fullName evidence="2">Peptidase M16</fullName>
    </submittedName>
</protein>
<dbReference type="AlphaFoldDB" id="A0A084JM39"/>
<organism evidence="2 3">
    <name type="scientific">Lacrimispora celerecrescens</name>
    <dbReference type="NCBI Taxonomy" id="29354"/>
    <lineage>
        <taxon>Bacteria</taxon>
        <taxon>Bacillati</taxon>
        <taxon>Bacillota</taxon>
        <taxon>Clostridia</taxon>
        <taxon>Lachnospirales</taxon>
        <taxon>Lachnospiraceae</taxon>
        <taxon>Lacrimispora</taxon>
    </lineage>
</organism>
<keyword evidence="3" id="KW-1185">Reference proteome</keyword>
<dbReference type="Gene3D" id="3.30.830.10">
    <property type="entry name" value="Metalloenzyme, LuxS/M16 peptidase-like"/>
    <property type="match status" value="4"/>
</dbReference>
<accession>A0A084JM39</accession>
<dbReference type="OrthoDB" id="9762027at2"/>
<evidence type="ECO:0000313" key="3">
    <source>
        <dbReference type="Proteomes" id="UP000028525"/>
    </source>
</evidence>
<feature type="domain" description="Peptidase M16C associated" evidence="1">
    <location>
        <begin position="462"/>
        <end position="712"/>
    </location>
</feature>
<evidence type="ECO:0000259" key="1">
    <source>
        <dbReference type="SMART" id="SM01264"/>
    </source>
</evidence>
<dbReference type="InterPro" id="IPR007863">
    <property type="entry name" value="Peptidase_M16_C"/>
</dbReference>
<gene>
    <name evidence="2" type="ORF">IO98_10985</name>
</gene>
<dbReference type="GO" id="GO:0046872">
    <property type="term" value="F:metal ion binding"/>
    <property type="evidence" value="ECO:0007669"/>
    <property type="project" value="InterPro"/>
</dbReference>
<dbReference type="Pfam" id="PF22516">
    <property type="entry name" value="PreP_C"/>
    <property type="match status" value="1"/>
</dbReference>